<evidence type="ECO:0000256" key="17">
    <source>
        <dbReference type="ARBA" id="ARBA00023316"/>
    </source>
</evidence>
<evidence type="ECO:0000256" key="1">
    <source>
        <dbReference type="ARBA" id="ARBA00004191"/>
    </source>
</evidence>
<feature type="binding site" evidence="18">
    <location>
        <position position="520"/>
    </location>
    <ligand>
        <name>GTP</name>
        <dbReference type="ChEBI" id="CHEBI:37565"/>
    </ligand>
</feature>
<dbReference type="GO" id="GO:0015031">
    <property type="term" value="P:protein transport"/>
    <property type="evidence" value="ECO:0007669"/>
    <property type="project" value="UniProtKB-KW"/>
</dbReference>
<dbReference type="GO" id="GO:0005975">
    <property type="term" value="P:carbohydrate metabolic process"/>
    <property type="evidence" value="ECO:0007669"/>
    <property type="project" value="InterPro"/>
</dbReference>
<evidence type="ECO:0000256" key="7">
    <source>
        <dbReference type="ARBA" id="ARBA00022525"/>
    </source>
</evidence>
<dbReference type="SMART" id="SM00710">
    <property type="entry name" value="PbH1"/>
    <property type="match status" value="6"/>
</dbReference>
<evidence type="ECO:0000256" key="14">
    <source>
        <dbReference type="ARBA" id="ARBA00023134"/>
    </source>
</evidence>
<sequence>MEMCSFKSLALAILIALFVWSSSFETLCSGREMKVRYTPDSMYNSYQPYESVMTTASFNVLNFGAKGDGQTDDTKAFGAAWEAACKVEASIMVVPNGVFLVGPITFGPDCQPNIVFQLDGKIIAPTSSNAWGSGLLQWLEFKNLKGITVKGAGIIDGQGSVWWNDLAKYLPTDDSMSYEDAKMPSTKPTVLRFYGSEGVTVTGITIQNSPQTHLKFDTCKTVQVSSFTTSSPGDSPNTDGIHVQNSQDVLIYSSNLACGDDCVSIQAGCSNIYIHDVKCGPGHGISIGGLGKDGSKACVSNITVRNVAMQNTLTGVRIKTWQGGSGSVQQVMFSNIQVSDVKTPIMIDQFYCDKGKCQNKSSAVSISDINYVNIQGTYTQTPVYFACSDSLPCTGVSLTTIALKPSEGYQQPFCWEAYGELKTSTEPPISCLKTGAPSKSNVPYIKTWAKRPRAPEIHGRIICPPKTIKASKKIQETAIEIRAFSLEKEFMNGEELLAAGFNVETVEYKNISFSVMDVGGQGRTRPLWRLYFHRAQCLIFVIDSNDRDRVDDARNELLLMLQEDELRDAVLLVFANKQDLPNAMNTTEITDKLGLHSLGQRRHIQSTSAISGEGLHEGLDWLCTTLPGDR</sequence>
<evidence type="ECO:0000256" key="5">
    <source>
        <dbReference type="ARBA" id="ARBA00022448"/>
    </source>
</evidence>
<dbReference type="InterPro" id="IPR006626">
    <property type="entry name" value="PbH1"/>
</dbReference>
<evidence type="ECO:0000256" key="18">
    <source>
        <dbReference type="PIRSR" id="PIRSR606689-1"/>
    </source>
</evidence>
<evidence type="ECO:0000256" key="19">
    <source>
        <dbReference type="RuleBase" id="RU361169"/>
    </source>
</evidence>
<evidence type="ECO:0000256" key="3">
    <source>
        <dbReference type="ARBA" id="ARBA00008834"/>
    </source>
</evidence>
<gene>
    <name evidence="21" type="primary">PG10</name>
</gene>
<dbReference type="GO" id="GO:0004650">
    <property type="term" value="F:polygalacturonase activity"/>
    <property type="evidence" value="ECO:0007669"/>
    <property type="project" value="UniProtKB-EC"/>
</dbReference>
<dbReference type="Pfam" id="PF00295">
    <property type="entry name" value="Glyco_hydro_28"/>
    <property type="match status" value="1"/>
</dbReference>
<comment type="similarity">
    <text evidence="4">Belongs to the small GTPase superfamily. Arf family.</text>
</comment>
<dbReference type="SUPFAM" id="SSF51126">
    <property type="entry name" value="Pectin lyase-like"/>
    <property type="match status" value="1"/>
</dbReference>
<dbReference type="InterPro" id="IPR000743">
    <property type="entry name" value="Glyco_hydro_28"/>
</dbReference>
<dbReference type="PANTHER" id="PTHR31375">
    <property type="match status" value="1"/>
</dbReference>
<evidence type="ECO:0000256" key="2">
    <source>
        <dbReference type="ARBA" id="ARBA00004555"/>
    </source>
</evidence>
<feature type="binding site" evidence="18">
    <location>
        <begin position="576"/>
        <end position="579"/>
    </location>
    <ligand>
        <name>GTP</name>
        <dbReference type="ChEBI" id="CHEBI:37565"/>
    </ligand>
</feature>
<dbReference type="GO" id="GO:0016192">
    <property type="term" value="P:vesicle-mediated transport"/>
    <property type="evidence" value="ECO:0007669"/>
    <property type="project" value="UniProtKB-KW"/>
</dbReference>
<evidence type="ECO:0000256" key="9">
    <source>
        <dbReference type="ARBA" id="ARBA00022741"/>
    </source>
</evidence>
<protein>
    <submittedName>
        <fullName evidence="21">Polygalacturonase</fullName>
        <ecNumber evidence="21">3.2.1.15</ecNumber>
    </submittedName>
</protein>
<evidence type="ECO:0000313" key="21">
    <source>
        <dbReference type="EMBL" id="QDK56813.1"/>
    </source>
</evidence>
<dbReference type="FunFam" id="2.160.20.10:FF:000019">
    <property type="entry name" value="polygalacturonase At1g48100"/>
    <property type="match status" value="1"/>
</dbReference>
<evidence type="ECO:0000256" key="11">
    <source>
        <dbReference type="ARBA" id="ARBA00022892"/>
    </source>
</evidence>
<feature type="chain" id="PRO_5021810415" evidence="20">
    <location>
        <begin position="31"/>
        <end position="630"/>
    </location>
</feature>
<evidence type="ECO:0000256" key="6">
    <source>
        <dbReference type="ARBA" id="ARBA00022512"/>
    </source>
</evidence>
<dbReference type="GO" id="GO:0016004">
    <property type="term" value="F:phospholipase activator activity"/>
    <property type="evidence" value="ECO:0007669"/>
    <property type="project" value="UniProtKB-ARBA"/>
</dbReference>
<dbReference type="GO" id="GO:0071555">
    <property type="term" value="P:cell wall organization"/>
    <property type="evidence" value="ECO:0007669"/>
    <property type="project" value="UniProtKB-KW"/>
</dbReference>
<dbReference type="GO" id="GO:0005794">
    <property type="term" value="C:Golgi apparatus"/>
    <property type="evidence" value="ECO:0007669"/>
    <property type="project" value="UniProtKB-SubCell"/>
</dbReference>
<dbReference type="Gene3D" id="2.160.20.10">
    <property type="entry name" value="Single-stranded right-handed beta-helix, Pectin lyase-like"/>
    <property type="match status" value="1"/>
</dbReference>
<dbReference type="InterPro" id="IPR027417">
    <property type="entry name" value="P-loop_NTPase"/>
</dbReference>
<dbReference type="EC" id="3.2.1.15" evidence="21"/>
<keyword evidence="15" id="KW-0449">Lipoprotein</keyword>
<comment type="subcellular location">
    <subcellularLocation>
        <location evidence="2">Golgi apparatus</location>
    </subcellularLocation>
    <subcellularLocation>
        <location evidence="1">Secreted</location>
        <location evidence="1">Cell wall</location>
    </subcellularLocation>
</comment>
<dbReference type="SMART" id="SM00177">
    <property type="entry name" value="ARF"/>
    <property type="match status" value="1"/>
</dbReference>
<dbReference type="PROSITE" id="PS51417">
    <property type="entry name" value="ARF"/>
    <property type="match status" value="1"/>
</dbReference>
<keyword evidence="7" id="KW-0964">Secreted</keyword>
<dbReference type="InterPro" id="IPR012334">
    <property type="entry name" value="Pectin_lyas_fold"/>
</dbReference>
<keyword evidence="16 19" id="KW-0326">Glycosidase</keyword>
<proteinExistence type="inferred from homology"/>
<keyword evidence="14 18" id="KW-0342">GTP-binding</keyword>
<name>A0A514YDF6_MANIN</name>
<organism evidence="21">
    <name type="scientific">Mangifera indica</name>
    <name type="common">Mango</name>
    <dbReference type="NCBI Taxonomy" id="29780"/>
    <lineage>
        <taxon>Eukaryota</taxon>
        <taxon>Viridiplantae</taxon>
        <taxon>Streptophyta</taxon>
        <taxon>Embryophyta</taxon>
        <taxon>Tracheophyta</taxon>
        <taxon>Spermatophyta</taxon>
        <taxon>Magnoliopsida</taxon>
        <taxon>eudicotyledons</taxon>
        <taxon>Gunneridae</taxon>
        <taxon>Pentapetalae</taxon>
        <taxon>rosids</taxon>
        <taxon>malvids</taxon>
        <taxon>Sapindales</taxon>
        <taxon>Anacardiaceae</taxon>
        <taxon>Mangifera</taxon>
    </lineage>
</organism>
<evidence type="ECO:0000256" key="13">
    <source>
        <dbReference type="ARBA" id="ARBA00023034"/>
    </source>
</evidence>
<dbReference type="GO" id="GO:0005525">
    <property type="term" value="F:GTP binding"/>
    <property type="evidence" value="ECO:0007669"/>
    <property type="project" value="UniProtKB-KW"/>
</dbReference>
<evidence type="ECO:0000256" key="16">
    <source>
        <dbReference type="ARBA" id="ARBA00023295"/>
    </source>
</evidence>
<dbReference type="Gene3D" id="3.40.50.300">
    <property type="entry name" value="P-loop containing nucleotide triphosphate hydrolases"/>
    <property type="match status" value="1"/>
</dbReference>
<evidence type="ECO:0000256" key="8">
    <source>
        <dbReference type="ARBA" id="ARBA00022707"/>
    </source>
</evidence>
<evidence type="ECO:0000256" key="4">
    <source>
        <dbReference type="ARBA" id="ARBA00010290"/>
    </source>
</evidence>
<evidence type="ECO:0000256" key="20">
    <source>
        <dbReference type="SAM" id="SignalP"/>
    </source>
</evidence>
<keyword evidence="8" id="KW-0519">Myristate</keyword>
<keyword evidence="17" id="KW-0961">Cell wall biogenesis/degradation</keyword>
<keyword evidence="5" id="KW-0813">Transport</keyword>
<reference evidence="21" key="1">
    <citation type="submission" date="2019-05" db="EMBL/GenBank/DDBJ databases">
        <authorList>
            <person name="Kuhn D.N."/>
        </authorList>
    </citation>
    <scope>NUCLEOTIDE SEQUENCE</scope>
</reference>
<keyword evidence="13" id="KW-0333">Golgi apparatus</keyword>
<keyword evidence="9 18" id="KW-0547">Nucleotide-binding</keyword>
<keyword evidence="12" id="KW-0653">Protein transport</keyword>
<evidence type="ECO:0000256" key="10">
    <source>
        <dbReference type="ARBA" id="ARBA00022801"/>
    </source>
</evidence>
<dbReference type="SMART" id="SM00178">
    <property type="entry name" value="SAR"/>
    <property type="match status" value="1"/>
</dbReference>
<dbReference type="Pfam" id="PF00025">
    <property type="entry name" value="Arf"/>
    <property type="match status" value="1"/>
</dbReference>
<keyword evidence="20" id="KW-0732">Signal</keyword>
<accession>A0A514YDF6</accession>
<dbReference type="GO" id="GO:0003924">
    <property type="term" value="F:GTPase activity"/>
    <property type="evidence" value="ECO:0007669"/>
    <property type="project" value="InterPro"/>
</dbReference>
<evidence type="ECO:0000256" key="12">
    <source>
        <dbReference type="ARBA" id="ARBA00022927"/>
    </source>
</evidence>
<evidence type="ECO:0000256" key="15">
    <source>
        <dbReference type="ARBA" id="ARBA00023288"/>
    </source>
</evidence>
<dbReference type="EMBL" id="MK936569">
    <property type="protein sequence ID" value="QDK56813.1"/>
    <property type="molecule type" value="Genomic_DNA"/>
</dbReference>
<dbReference type="InterPro" id="IPR011050">
    <property type="entry name" value="Pectin_lyase_fold/virulence"/>
</dbReference>
<keyword evidence="11" id="KW-0931">ER-Golgi transport</keyword>
<comment type="similarity">
    <text evidence="3 19">Belongs to the glycosyl hydrolase 28 family.</text>
</comment>
<dbReference type="InterPro" id="IPR006689">
    <property type="entry name" value="Small_GTPase_ARF/SAR"/>
</dbReference>
<keyword evidence="6" id="KW-0134">Cell wall</keyword>
<reference evidence="21" key="2">
    <citation type="submission" date="2019-07" db="EMBL/GenBank/DDBJ databases">
        <title>Sequencing, Assembly and Annotation of the Mango Genome Cultivar 'Tommy Atkins'.</title>
        <authorList>
            <person name="Islas-Osuna M.A."/>
        </authorList>
    </citation>
    <scope>NUCLEOTIDE SEQUENCE</scope>
</reference>
<dbReference type="FunFam" id="3.40.50.300:FF:003500">
    <property type="entry name" value="ADP-ribosylation factor 1"/>
    <property type="match status" value="1"/>
</dbReference>
<feature type="signal peptide" evidence="20">
    <location>
        <begin position="1"/>
        <end position="30"/>
    </location>
</feature>
<dbReference type="SUPFAM" id="SSF52540">
    <property type="entry name" value="P-loop containing nucleoside triphosphate hydrolases"/>
    <property type="match status" value="1"/>
</dbReference>
<keyword evidence="10 19" id="KW-0378">Hydrolase</keyword>
<dbReference type="AlphaFoldDB" id="A0A514YDF6"/>